<keyword evidence="13" id="KW-1185">Reference proteome</keyword>
<reference evidence="12" key="1">
    <citation type="submission" date="2020-07" db="EMBL/GenBank/DDBJ databases">
        <title>The High-quality genome of the commercially important snow crab, Chionoecetes opilio.</title>
        <authorList>
            <person name="Jeong J.-H."/>
            <person name="Ryu S."/>
        </authorList>
    </citation>
    <scope>NUCLEOTIDE SEQUENCE</scope>
    <source>
        <strain evidence="12">MADBK_172401_WGS</strain>
        <tissue evidence="12">Digestive gland</tissue>
    </source>
</reference>
<dbReference type="InterPro" id="IPR017452">
    <property type="entry name" value="GPCR_Rhodpsn_7TM"/>
</dbReference>
<comment type="similarity">
    <text evidence="2 9">Belongs to the G-protein coupled receptor 1 family.</text>
</comment>
<dbReference type="Gene3D" id="1.20.1070.10">
    <property type="entry name" value="Rhodopsin 7-helix transmembrane proteins"/>
    <property type="match status" value="1"/>
</dbReference>
<dbReference type="Pfam" id="PF00001">
    <property type="entry name" value="7tm_1"/>
    <property type="match status" value="1"/>
</dbReference>
<dbReference type="GO" id="GO:0004930">
    <property type="term" value="F:G protein-coupled receptor activity"/>
    <property type="evidence" value="ECO:0007669"/>
    <property type="project" value="UniProtKB-KW"/>
</dbReference>
<dbReference type="InterPro" id="IPR000276">
    <property type="entry name" value="GPCR_Rhodpsn"/>
</dbReference>
<dbReference type="AlphaFoldDB" id="A0A8J4XRC3"/>
<evidence type="ECO:0000256" key="1">
    <source>
        <dbReference type="ARBA" id="ARBA00004141"/>
    </source>
</evidence>
<dbReference type="EMBL" id="JACEEZ010022135">
    <property type="protein sequence ID" value="KAG0712748.1"/>
    <property type="molecule type" value="Genomic_DNA"/>
</dbReference>
<proteinExistence type="inferred from homology"/>
<dbReference type="PANTHER" id="PTHR45695:SF9">
    <property type="entry name" value="LEUCOKININ RECEPTOR"/>
    <property type="match status" value="1"/>
</dbReference>
<feature type="domain" description="G-protein coupled receptors family 1 profile" evidence="11">
    <location>
        <begin position="1"/>
        <end position="76"/>
    </location>
</feature>
<evidence type="ECO:0000256" key="10">
    <source>
        <dbReference type="SAM" id="Phobius"/>
    </source>
</evidence>
<evidence type="ECO:0000256" key="2">
    <source>
        <dbReference type="ARBA" id="ARBA00010663"/>
    </source>
</evidence>
<evidence type="ECO:0000256" key="8">
    <source>
        <dbReference type="ARBA" id="ARBA00023224"/>
    </source>
</evidence>
<keyword evidence="5 9" id="KW-0297">G-protein coupled receptor</keyword>
<dbReference type="PANTHER" id="PTHR45695">
    <property type="entry name" value="LEUCOKININ RECEPTOR-RELATED"/>
    <property type="match status" value="1"/>
</dbReference>
<organism evidence="12 13">
    <name type="scientific">Chionoecetes opilio</name>
    <name type="common">Atlantic snow crab</name>
    <name type="synonym">Cancer opilio</name>
    <dbReference type="NCBI Taxonomy" id="41210"/>
    <lineage>
        <taxon>Eukaryota</taxon>
        <taxon>Metazoa</taxon>
        <taxon>Ecdysozoa</taxon>
        <taxon>Arthropoda</taxon>
        <taxon>Crustacea</taxon>
        <taxon>Multicrustacea</taxon>
        <taxon>Malacostraca</taxon>
        <taxon>Eumalacostraca</taxon>
        <taxon>Eucarida</taxon>
        <taxon>Decapoda</taxon>
        <taxon>Pleocyemata</taxon>
        <taxon>Brachyura</taxon>
        <taxon>Eubrachyura</taxon>
        <taxon>Majoidea</taxon>
        <taxon>Majidae</taxon>
        <taxon>Chionoecetes</taxon>
    </lineage>
</organism>
<dbReference type="OrthoDB" id="272985at2759"/>
<dbReference type="PRINTS" id="PR00237">
    <property type="entry name" value="GPCRRHODOPSN"/>
</dbReference>
<feature type="transmembrane region" description="Helical" evidence="10">
    <location>
        <begin position="12"/>
        <end position="40"/>
    </location>
</feature>
<evidence type="ECO:0000256" key="9">
    <source>
        <dbReference type="RuleBase" id="RU000688"/>
    </source>
</evidence>
<evidence type="ECO:0000259" key="11">
    <source>
        <dbReference type="PROSITE" id="PS50262"/>
    </source>
</evidence>
<dbReference type="InterPro" id="IPR027417">
    <property type="entry name" value="P-loop_NTPase"/>
</dbReference>
<evidence type="ECO:0000313" key="12">
    <source>
        <dbReference type="EMBL" id="KAG0712748.1"/>
    </source>
</evidence>
<evidence type="ECO:0000256" key="5">
    <source>
        <dbReference type="ARBA" id="ARBA00023040"/>
    </source>
</evidence>
<dbReference type="PROSITE" id="PS00237">
    <property type="entry name" value="G_PROTEIN_RECEP_F1_1"/>
    <property type="match status" value="1"/>
</dbReference>
<keyword evidence="3 9" id="KW-0812">Transmembrane</keyword>
<protein>
    <submittedName>
        <fullName evidence="12">QRFP-like peptide receptor</fullName>
    </submittedName>
</protein>
<dbReference type="SUPFAM" id="SSF81321">
    <property type="entry name" value="Family A G protein-coupled receptor-like"/>
    <property type="match status" value="1"/>
</dbReference>
<keyword evidence="6 10" id="KW-0472">Membrane</keyword>
<dbReference type="GO" id="GO:0005886">
    <property type="term" value="C:plasma membrane"/>
    <property type="evidence" value="ECO:0007669"/>
    <property type="project" value="TreeGrafter"/>
</dbReference>
<accession>A0A8J4XRC3</accession>
<comment type="caution">
    <text evidence="12">The sequence shown here is derived from an EMBL/GenBank/DDBJ whole genome shotgun (WGS) entry which is preliminary data.</text>
</comment>
<evidence type="ECO:0000256" key="6">
    <source>
        <dbReference type="ARBA" id="ARBA00023136"/>
    </source>
</evidence>
<keyword evidence="7 9" id="KW-0675">Receptor</keyword>
<keyword evidence="4 10" id="KW-1133">Transmembrane helix</keyword>
<evidence type="ECO:0000256" key="7">
    <source>
        <dbReference type="ARBA" id="ARBA00023170"/>
    </source>
</evidence>
<name>A0A8J4XRC3_CHIOP</name>
<dbReference type="Proteomes" id="UP000770661">
    <property type="component" value="Unassembled WGS sequence"/>
</dbReference>
<sequence length="211" mass="23842">MFQAALLQRWNLPEFMCAFCPFFQTVSVNVSIFTLTAIAVDRYRAIVHPLSAQPSKYRSKVVITFIWLFSVTLAIPNAIALKVTYPSTTGQARSRPGVSRANVLQLQVITGPSRGDDFYLPRVPMITQAASGTGFCMRRLQFPIRVAFAMTINKCQGQTKSYVGVYLPTPVFTQGLRQPVKVWLCWCRRSVGAPWNHTERDLPRGPRHFDQ</sequence>
<evidence type="ECO:0000256" key="4">
    <source>
        <dbReference type="ARBA" id="ARBA00022989"/>
    </source>
</evidence>
<dbReference type="PROSITE" id="PS50262">
    <property type="entry name" value="G_PROTEIN_RECEP_F1_2"/>
    <property type="match status" value="1"/>
</dbReference>
<evidence type="ECO:0000256" key="3">
    <source>
        <dbReference type="ARBA" id="ARBA00022692"/>
    </source>
</evidence>
<keyword evidence="8 9" id="KW-0807">Transducer</keyword>
<dbReference type="SUPFAM" id="SSF52540">
    <property type="entry name" value="P-loop containing nucleoside triphosphate hydrolases"/>
    <property type="match status" value="1"/>
</dbReference>
<comment type="subcellular location">
    <subcellularLocation>
        <location evidence="1">Membrane</location>
        <topology evidence="1">Multi-pass membrane protein</topology>
    </subcellularLocation>
</comment>
<evidence type="ECO:0000313" key="13">
    <source>
        <dbReference type="Proteomes" id="UP000770661"/>
    </source>
</evidence>
<feature type="transmembrane region" description="Helical" evidence="10">
    <location>
        <begin position="61"/>
        <end position="81"/>
    </location>
</feature>
<gene>
    <name evidence="12" type="primary">QRFPR</name>
    <name evidence="12" type="ORF">GWK47_017738</name>
</gene>